<name>A0A7X0HR87_9BACI</name>
<gene>
    <name evidence="1" type="ORF">HNR53_002082</name>
</gene>
<comment type="caution">
    <text evidence="1">The sequence shown here is derived from an EMBL/GenBank/DDBJ whole genome shotgun (WGS) entry which is preliminary data.</text>
</comment>
<dbReference type="Proteomes" id="UP000531594">
    <property type="component" value="Unassembled WGS sequence"/>
</dbReference>
<evidence type="ECO:0000313" key="1">
    <source>
        <dbReference type="EMBL" id="MBB6445463.1"/>
    </source>
</evidence>
<protein>
    <submittedName>
        <fullName evidence="1">Uncharacterized protein</fullName>
    </submittedName>
</protein>
<dbReference type="RefSeq" id="WP_184525526.1">
    <property type="nucleotide sequence ID" value="NZ_JACHGK010000006.1"/>
</dbReference>
<reference evidence="1 2" key="1">
    <citation type="submission" date="2020-08" db="EMBL/GenBank/DDBJ databases">
        <title>Genomic Encyclopedia of Type Strains, Phase IV (KMG-IV): sequencing the most valuable type-strain genomes for metagenomic binning, comparative biology and taxonomic classification.</title>
        <authorList>
            <person name="Goeker M."/>
        </authorList>
    </citation>
    <scope>NUCLEOTIDE SEQUENCE [LARGE SCALE GENOMIC DNA]</scope>
    <source>
        <strain evidence="1 2">DSM 5391</strain>
    </source>
</reference>
<dbReference type="AlphaFoldDB" id="A0A7X0HR87"/>
<dbReference type="EMBL" id="JACHGK010000006">
    <property type="protein sequence ID" value="MBB6445463.1"/>
    <property type="molecule type" value="Genomic_DNA"/>
</dbReference>
<accession>A0A7X0HR87</accession>
<evidence type="ECO:0000313" key="2">
    <source>
        <dbReference type="Proteomes" id="UP000531594"/>
    </source>
</evidence>
<proteinExistence type="predicted"/>
<sequence>MRNLEIDHHLSKIMKDGGELWRGMRIGSNEEAATAGMEDAESIAACFAVSPEGQKTANGIGKGLYNSL</sequence>
<keyword evidence="2" id="KW-1185">Reference proteome</keyword>
<organism evidence="1 2">
    <name type="scientific">Bacillus benzoevorans</name>
    <dbReference type="NCBI Taxonomy" id="1456"/>
    <lineage>
        <taxon>Bacteria</taxon>
        <taxon>Bacillati</taxon>
        <taxon>Bacillota</taxon>
        <taxon>Bacilli</taxon>
        <taxon>Bacillales</taxon>
        <taxon>Bacillaceae</taxon>
        <taxon>Bacillus</taxon>
    </lineage>
</organism>